<dbReference type="InterPro" id="IPR052353">
    <property type="entry name" value="Benzoxazolinone_Detox_Enz"/>
</dbReference>
<dbReference type="PROSITE" id="PS51340">
    <property type="entry name" value="MOSC"/>
    <property type="match status" value="1"/>
</dbReference>
<dbReference type="AlphaFoldDB" id="A0A317L1X4"/>
<dbReference type="RefSeq" id="WP_109983212.1">
    <property type="nucleotide sequence ID" value="NZ_JAJUIE010000051.1"/>
</dbReference>
<dbReference type="SUPFAM" id="SSF50800">
    <property type="entry name" value="PK beta-barrel domain-like"/>
    <property type="match status" value="1"/>
</dbReference>
<dbReference type="Gene3D" id="2.40.33.20">
    <property type="entry name" value="PK beta-barrel domain-like"/>
    <property type="match status" value="1"/>
</dbReference>
<evidence type="ECO:0000259" key="1">
    <source>
        <dbReference type="PROSITE" id="PS51340"/>
    </source>
</evidence>
<gene>
    <name evidence="2" type="ORF">DLJ74_02450</name>
</gene>
<dbReference type="GO" id="GO:0030170">
    <property type="term" value="F:pyridoxal phosphate binding"/>
    <property type="evidence" value="ECO:0007669"/>
    <property type="project" value="InterPro"/>
</dbReference>
<reference evidence="2 3" key="1">
    <citation type="submission" date="2018-05" db="EMBL/GenBank/DDBJ databases">
        <title>Genomic analysis of Gracilibacillus dipsosauri DD1 reveals novel features of a salt-tolerant amylase.</title>
        <authorList>
            <person name="Deutch C.E."/>
            <person name="Yang S."/>
        </authorList>
    </citation>
    <scope>NUCLEOTIDE SEQUENCE [LARGE SCALE GENOMIC DNA]</scope>
    <source>
        <strain evidence="2 3">DD1</strain>
    </source>
</reference>
<dbReference type="InterPro" id="IPR005163">
    <property type="entry name" value="Tri_helical_YiiM-like"/>
</dbReference>
<sequence length="237" mass="27306">MNPPIIRKLLTGKVKKLGSPEAKDKMDREWESAIFKQSVEGRKWLSKTGLAGDEVADTKNHGGLEKAIFAYSTHHYDYWRKEQGIEKIGIGAMGENLAVESLDEQRVCIGDTYRFGEAVIQVAQPRRPCWKPARRYRIMDFALQIQETGRTGWYFRVLEEGYVQAEQELILLERPYPKWTIAQCNEVMYRKKDDLALVEELASCPFLAESWKETLSKRLKGKKTSSSDKRVFGPNKN</sequence>
<evidence type="ECO:0000313" key="3">
    <source>
        <dbReference type="Proteomes" id="UP000245624"/>
    </source>
</evidence>
<dbReference type="Proteomes" id="UP000245624">
    <property type="component" value="Unassembled WGS sequence"/>
</dbReference>
<dbReference type="EMBL" id="QGTD01000004">
    <property type="protein sequence ID" value="PWU69812.1"/>
    <property type="molecule type" value="Genomic_DNA"/>
</dbReference>
<dbReference type="PANTHER" id="PTHR30212:SF2">
    <property type="entry name" value="PROTEIN YIIM"/>
    <property type="match status" value="1"/>
</dbReference>
<protein>
    <submittedName>
        <fullName evidence="2">MOSC domain-containing protein</fullName>
    </submittedName>
</protein>
<dbReference type="GO" id="GO:0003824">
    <property type="term" value="F:catalytic activity"/>
    <property type="evidence" value="ECO:0007669"/>
    <property type="project" value="InterPro"/>
</dbReference>
<dbReference type="GO" id="GO:0030151">
    <property type="term" value="F:molybdenum ion binding"/>
    <property type="evidence" value="ECO:0007669"/>
    <property type="project" value="InterPro"/>
</dbReference>
<accession>A0A317L1X4</accession>
<evidence type="ECO:0000313" key="2">
    <source>
        <dbReference type="EMBL" id="PWU69812.1"/>
    </source>
</evidence>
<dbReference type="OrthoDB" id="9786134at2"/>
<keyword evidence="3" id="KW-1185">Reference proteome</keyword>
<organism evidence="2 3">
    <name type="scientific">Gracilibacillus dipsosauri</name>
    <dbReference type="NCBI Taxonomy" id="178340"/>
    <lineage>
        <taxon>Bacteria</taxon>
        <taxon>Bacillati</taxon>
        <taxon>Bacillota</taxon>
        <taxon>Bacilli</taxon>
        <taxon>Bacillales</taxon>
        <taxon>Bacillaceae</taxon>
        <taxon>Gracilibacillus</taxon>
    </lineage>
</organism>
<comment type="caution">
    <text evidence="2">The sequence shown here is derived from an EMBL/GenBank/DDBJ whole genome shotgun (WGS) entry which is preliminary data.</text>
</comment>
<dbReference type="PANTHER" id="PTHR30212">
    <property type="entry name" value="PROTEIN YIIM"/>
    <property type="match status" value="1"/>
</dbReference>
<dbReference type="Pfam" id="PF03475">
    <property type="entry name" value="YiiM_3-alpha"/>
    <property type="match status" value="1"/>
</dbReference>
<proteinExistence type="predicted"/>
<dbReference type="Pfam" id="PF03473">
    <property type="entry name" value="MOSC"/>
    <property type="match status" value="1"/>
</dbReference>
<dbReference type="InterPro" id="IPR005302">
    <property type="entry name" value="MoCF_Sase_C"/>
</dbReference>
<name>A0A317L1X4_9BACI</name>
<feature type="domain" description="MOSC" evidence="1">
    <location>
        <begin position="37"/>
        <end position="172"/>
    </location>
</feature>
<dbReference type="InterPro" id="IPR011037">
    <property type="entry name" value="Pyrv_Knase-like_insert_dom_sf"/>
</dbReference>